<reference evidence="2" key="1">
    <citation type="submission" date="2017-01" db="EMBL/GenBank/DDBJ databases">
        <title>Genome Analysis of Deinococcus marmoris KOPRI26562.</title>
        <authorList>
            <person name="Kim J.H."/>
            <person name="Oh H.-M."/>
        </authorList>
    </citation>
    <scope>NUCLEOTIDE SEQUENCE [LARGE SCALE GENOMIC DNA]</scope>
    <source>
        <strain evidence="2">PAMC 26633</strain>
    </source>
</reference>
<organism evidence="1 2">
    <name type="scientific">Caballeronia sordidicola</name>
    <name type="common">Burkholderia sordidicola</name>
    <dbReference type="NCBI Taxonomy" id="196367"/>
    <lineage>
        <taxon>Bacteria</taxon>
        <taxon>Pseudomonadati</taxon>
        <taxon>Pseudomonadota</taxon>
        <taxon>Betaproteobacteria</taxon>
        <taxon>Burkholderiales</taxon>
        <taxon>Burkholderiaceae</taxon>
        <taxon>Caballeronia</taxon>
    </lineage>
</organism>
<gene>
    <name evidence="1" type="ORF">BSU04_46190</name>
</gene>
<evidence type="ECO:0000313" key="2">
    <source>
        <dbReference type="Proteomes" id="UP000214720"/>
    </source>
</evidence>
<protein>
    <submittedName>
        <fullName evidence="1">Uncharacterized protein</fullName>
    </submittedName>
</protein>
<dbReference type="AlphaFoldDB" id="A0A226WK71"/>
<proteinExistence type="predicted"/>
<name>A0A226WK71_CABSO</name>
<accession>A0A226WK71</accession>
<evidence type="ECO:0000313" key="1">
    <source>
        <dbReference type="EMBL" id="OXC71594.1"/>
    </source>
</evidence>
<sequence>MFRRGAAGPRFLVTFIVAGREERPIRVFTYANVSLHSLPVFLPDFPPDIDA</sequence>
<dbReference type="EMBL" id="MTHB01000304">
    <property type="protein sequence ID" value="OXC71594.1"/>
    <property type="molecule type" value="Genomic_DNA"/>
</dbReference>
<comment type="caution">
    <text evidence="1">The sequence shown here is derived from an EMBL/GenBank/DDBJ whole genome shotgun (WGS) entry which is preliminary data.</text>
</comment>
<dbReference type="Proteomes" id="UP000214720">
    <property type="component" value="Unassembled WGS sequence"/>
</dbReference>